<sequence>MSFLSKPLNKTLNSFSILTFTLRRFTSHSAAAEPFPDNPTPAYYDELATAAGNSGDLDALRDILNKRIQDRCYNTKRTFNFITTTSSLDDLIRTLSNLNPGFTRNSAFNSLVTRLCRLERVDDALRVVETMSRDANCSITASTFHPIISLLTRERSMDHAQRVVELMSGLGVRRDLTVHNLFLMAHCFTGDMAAAAEVLKEMEEEDGLVGDTRTFDALVMGACKIGNVEGAMVLVRRMVNDGVLMLYSTHMYVIGALLEKGCLEQAVKYVKCFGGKDKVLDAEIYGCLGSKLAGMKKVKEAMKVLEEMKQTGLPMGEKLKRFYEKNVGKVAKLVY</sequence>
<dbReference type="InterPro" id="IPR011990">
    <property type="entry name" value="TPR-like_helical_dom_sf"/>
</dbReference>
<dbReference type="InterPro" id="IPR050667">
    <property type="entry name" value="PPR-containing_protein"/>
</dbReference>
<dbReference type="Gene3D" id="1.25.40.10">
    <property type="entry name" value="Tetratricopeptide repeat domain"/>
    <property type="match status" value="2"/>
</dbReference>
<dbReference type="Proteomes" id="UP000188354">
    <property type="component" value="Chromosome LG07"/>
</dbReference>
<dbReference type="Pfam" id="PF23276">
    <property type="entry name" value="TPR_24"/>
    <property type="match status" value="1"/>
</dbReference>
<dbReference type="InterPro" id="IPR057027">
    <property type="entry name" value="TPR_mt"/>
</dbReference>
<dbReference type="PANTHER" id="PTHR47939:SF5">
    <property type="entry name" value="PENTACOTRIPEPTIDE-REPEAT REGION OF PRORP DOMAIN-CONTAINING PROTEIN"/>
    <property type="match status" value="1"/>
</dbReference>
<evidence type="ECO:0000256" key="2">
    <source>
        <dbReference type="ARBA" id="ARBA00022737"/>
    </source>
</evidence>
<evidence type="ECO:0000256" key="1">
    <source>
        <dbReference type="ARBA" id="ARBA00007626"/>
    </source>
</evidence>
<dbReference type="NCBIfam" id="TIGR00756">
    <property type="entry name" value="PPR"/>
    <property type="match status" value="1"/>
</dbReference>
<dbReference type="EMBL" id="CM007367">
    <property type="protein sequence ID" value="OIW07909.1"/>
    <property type="molecule type" value="Genomic_DNA"/>
</dbReference>
<dbReference type="PROSITE" id="PS51375">
    <property type="entry name" value="PPR"/>
    <property type="match status" value="2"/>
</dbReference>
<organism evidence="5 6">
    <name type="scientific">Lupinus angustifolius</name>
    <name type="common">Narrow-leaved blue lupine</name>
    <dbReference type="NCBI Taxonomy" id="3871"/>
    <lineage>
        <taxon>Eukaryota</taxon>
        <taxon>Viridiplantae</taxon>
        <taxon>Streptophyta</taxon>
        <taxon>Embryophyta</taxon>
        <taxon>Tracheophyta</taxon>
        <taxon>Spermatophyta</taxon>
        <taxon>Magnoliopsida</taxon>
        <taxon>eudicotyledons</taxon>
        <taxon>Gunneridae</taxon>
        <taxon>Pentapetalae</taxon>
        <taxon>rosids</taxon>
        <taxon>fabids</taxon>
        <taxon>Fabales</taxon>
        <taxon>Fabaceae</taxon>
        <taxon>Papilionoideae</taxon>
        <taxon>50 kb inversion clade</taxon>
        <taxon>genistoids sensu lato</taxon>
        <taxon>core genistoids</taxon>
        <taxon>Genisteae</taxon>
        <taxon>Lupinus</taxon>
    </lineage>
</organism>
<dbReference type="Pfam" id="PF12854">
    <property type="entry name" value="PPR_1"/>
    <property type="match status" value="1"/>
</dbReference>
<protein>
    <recommendedName>
        <fullName evidence="4">Pentatricopeptide repeat-containing protein-mitochondrial domain-containing protein</fullName>
    </recommendedName>
</protein>
<dbReference type="OrthoDB" id="185373at2759"/>
<gene>
    <name evidence="5" type="ORF">TanjilG_20010</name>
</gene>
<dbReference type="STRING" id="3871.A0A4P1RBV4"/>
<dbReference type="PANTHER" id="PTHR47939">
    <property type="entry name" value="MEMBRANE-ASSOCIATED SALT-INDUCIBLE PROTEIN-LIKE"/>
    <property type="match status" value="1"/>
</dbReference>
<dbReference type="Pfam" id="PF01535">
    <property type="entry name" value="PPR"/>
    <property type="match status" value="1"/>
</dbReference>
<dbReference type="InterPro" id="IPR002885">
    <property type="entry name" value="PPR_rpt"/>
</dbReference>
<keyword evidence="2" id="KW-0677">Repeat</keyword>
<feature type="repeat" description="PPR" evidence="3">
    <location>
        <begin position="281"/>
        <end position="315"/>
    </location>
</feature>
<evidence type="ECO:0000313" key="6">
    <source>
        <dbReference type="Proteomes" id="UP000188354"/>
    </source>
</evidence>
<dbReference type="KEGG" id="lang:109352107"/>
<feature type="repeat" description="PPR" evidence="3">
    <location>
        <begin position="211"/>
        <end position="245"/>
    </location>
</feature>
<reference evidence="5 6" key="1">
    <citation type="journal article" date="2017" name="Plant Biotechnol. J.">
        <title>A comprehensive draft genome sequence for lupin (Lupinus angustifolius), an emerging health food: insights into plant-microbe interactions and legume evolution.</title>
        <authorList>
            <person name="Hane J.K."/>
            <person name="Ming Y."/>
            <person name="Kamphuis L.G."/>
            <person name="Nelson M.N."/>
            <person name="Garg G."/>
            <person name="Atkins C.A."/>
            <person name="Bayer P.E."/>
            <person name="Bravo A."/>
            <person name="Bringans S."/>
            <person name="Cannon S."/>
            <person name="Edwards D."/>
            <person name="Foley R."/>
            <person name="Gao L.L."/>
            <person name="Harrison M.J."/>
            <person name="Huang W."/>
            <person name="Hurgobin B."/>
            <person name="Li S."/>
            <person name="Liu C.W."/>
            <person name="McGrath A."/>
            <person name="Morahan G."/>
            <person name="Murray J."/>
            <person name="Weller J."/>
            <person name="Jian J."/>
            <person name="Singh K.B."/>
        </authorList>
    </citation>
    <scope>NUCLEOTIDE SEQUENCE [LARGE SCALE GENOMIC DNA]</scope>
    <source>
        <strain evidence="6">cv. Tanjil</strain>
        <tissue evidence="5">Whole plant</tissue>
    </source>
</reference>
<name>A0A4P1RBV4_LUPAN</name>
<keyword evidence="6" id="KW-1185">Reference proteome</keyword>
<feature type="domain" description="Pentatricopeptide repeat-containing protein-mitochondrial" evidence="4">
    <location>
        <begin position="104"/>
        <end position="201"/>
    </location>
</feature>
<dbReference type="Gramene" id="OIW07909">
    <property type="protein sequence ID" value="OIW07909"/>
    <property type="gene ID" value="TanjilG_20010"/>
</dbReference>
<evidence type="ECO:0000259" key="4">
    <source>
        <dbReference type="Pfam" id="PF23276"/>
    </source>
</evidence>
<dbReference type="AlphaFoldDB" id="A0A4P1RBV4"/>
<proteinExistence type="inferred from homology"/>
<evidence type="ECO:0000256" key="3">
    <source>
        <dbReference type="PROSITE-ProRule" id="PRU00708"/>
    </source>
</evidence>
<evidence type="ECO:0000313" key="5">
    <source>
        <dbReference type="EMBL" id="OIW07909.1"/>
    </source>
</evidence>
<accession>A0A4P1RBV4</accession>
<comment type="similarity">
    <text evidence="1">Belongs to the PPR family. P subfamily.</text>
</comment>